<dbReference type="Gene3D" id="2.120.10.80">
    <property type="entry name" value="Kelch-type beta propeller"/>
    <property type="match status" value="2"/>
</dbReference>
<protein>
    <submittedName>
        <fullName evidence="4">Kelch domain-containing protein 10</fullName>
    </submittedName>
</protein>
<dbReference type="InterPro" id="IPR051746">
    <property type="entry name" value="Kelch_domain_containing_8"/>
</dbReference>
<evidence type="ECO:0000256" key="1">
    <source>
        <dbReference type="ARBA" id="ARBA00022441"/>
    </source>
</evidence>
<dbReference type="PANTHER" id="PTHR46260">
    <property type="entry name" value="RING-TYPE DOMAIN-CONTAINING PROTEIN"/>
    <property type="match status" value="1"/>
</dbReference>
<evidence type="ECO:0000313" key="4">
    <source>
        <dbReference type="WBParaSite" id="PTRK_0000003200.1"/>
    </source>
</evidence>
<dbReference type="WBParaSite" id="PTRK_0000003200.1">
    <property type="protein sequence ID" value="PTRK_0000003200.1"/>
    <property type="gene ID" value="PTRK_0000003200"/>
</dbReference>
<dbReference type="AlphaFoldDB" id="A0A0N4Z000"/>
<accession>A0A0N4Z000</accession>
<reference evidence="4" key="1">
    <citation type="submission" date="2017-02" db="UniProtKB">
        <authorList>
            <consortium name="WormBaseParasite"/>
        </authorList>
    </citation>
    <scope>IDENTIFICATION</scope>
</reference>
<dbReference type="InterPro" id="IPR015915">
    <property type="entry name" value="Kelch-typ_b-propeller"/>
</dbReference>
<dbReference type="SUPFAM" id="SSF117281">
    <property type="entry name" value="Kelch motif"/>
    <property type="match status" value="1"/>
</dbReference>
<name>A0A0N4Z000_PARTI</name>
<evidence type="ECO:0000313" key="3">
    <source>
        <dbReference type="Proteomes" id="UP000038045"/>
    </source>
</evidence>
<sequence length="361" mass="42143">MSRRSEYSETTESGCRCSKCCKKKKDSPDLIWKYHYANKKLDQHSFETPLFFIIPICHQEVGSRHPSFDTSDRTPMNYCFNPIDKSVKEIKNLPLIYAKTSCIFVGKHLFVFNGFVELESGDNVCKYDMESDTWEINAFSYLTPPRTESVILKHPYETSRAVQVGGYKRNGEDYLSIVDYDFNTYYHYLYENSPYDSRYNIETGVSAHNGLYLFSKAPYNNLIVWDPRDNANYSQTTDLFFMDTRKNYSVTKNFESIYITGGKCYSNSTANGYFTTDDILELDIRMMRMRYCGQMNVARKMHSTFVYQNELYFLCGQSPNSDDALGIDIYNLKNETWRKSSCIMPENVSVNCCAFNENYFE</sequence>
<dbReference type="PANTHER" id="PTHR46260:SF3">
    <property type="entry name" value="RING-TYPE DOMAIN-CONTAINING PROTEIN"/>
    <property type="match status" value="1"/>
</dbReference>
<keyword evidence="1" id="KW-0880">Kelch repeat</keyword>
<keyword evidence="2" id="KW-0677">Repeat</keyword>
<dbReference type="Proteomes" id="UP000038045">
    <property type="component" value="Unplaced"/>
</dbReference>
<proteinExistence type="predicted"/>
<evidence type="ECO:0000256" key="2">
    <source>
        <dbReference type="ARBA" id="ARBA00022737"/>
    </source>
</evidence>
<dbReference type="STRING" id="131310.A0A0N4Z000"/>
<keyword evidence="3" id="KW-1185">Reference proteome</keyword>
<organism evidence="3 4">
    <name type="scientific">Parastrongyloides trichosuri</name>
    <name type="common">Possum-specific nematode worm</name>
    <dbReference type="NCBI Taxonomy" id="131310"/>
    <lineage>
        <taxon>Eukaryota</taxon>
        <taxon>Metazoa</taxon>
        <taxon>Ecdysozoa</taxon>
        <taxon>Nematoda</taxon>
        <taxon>Chromadorea</taxon>
        <taxon>Rhabditida</taxon>
        <taxon>Tylenchina</taxon>
        <taxon>Panagrolaimomorpha</taxon>
        <taxon>Strongyloidoidea</taxon>
        <taxon>Strongyloididae</taxon>
        <taxon>Parastrongyloides</taxon>
    </lineage>
</organism>